<evidence type="ECO:0000256" key="5">
    <source>
        <dbReference type="ARBA" id="ARBA00022801"/>
    </source>
</evidence>
<keyword evidence="5" id="KW-0378">Hydrolase</keyword>
<dbReference type="InterPro" id="IPR027417">
    <property type="entry name" value="P-loop_NTPase"/>
</dbReference>
<dbReference type="Pfam" id="PF04851">
    <property type="entry name" value="ResIII"/>
    <property type="match status" value="1"/>
</dbReference>
<dbReference type="GO" id="GO:0006289">
    <property type="term" value="P:nucleotide-excision repair"/>
    <property type="evidence" value="ECO:0007669"/>
    <property type="project" value="InterPro"/>
</dbReference>
<evidence type="ECO:0000256" key="1">
    <source>
        <dbReference type="ARBA" id="ARBA00004123"/>
    </source>
</evidence>
<dbReference type="SMART" id="SM00490">
    <property type="entry name" value="HELICc"/>
    <property type="match status" value="1"/>
</dbReference>
<feature type="region of interest" description="Disordered" evidence="15">
    <location>
        <begin position="1"/>
        <end position="72"/>
    </location>
</feature>
<evidence type="ECO:0000256" key="6">
    <source>
        <dbReference type="ARBA" id="ARBA00022806"/>
    </source>
</evidence>
<comment type="catalytic activity">
    <reaction evidence="14">
        <text>ATP + H2O = ADP + phosphate + H(+)</text>
        <dbReference type="Rhea" id="RHEA:13065"/>
        <dbReference type="ChEBI" id="CHEBI:15377"/>
        <dbReference type="ChEBI" id="CHEBI:15378"/>
        <dbReference type="ChEBI" id="CHEBI:30616"/>
        <dbReference type="ChEBI" id="CHEBI:43474"/>
        <dbReference type="ChEBI" id="CHEBI:456216"/>
        <dbReference type="EC" id="5.6.2.4"/>
    </reaction>
</comment>
<evidence type="ECO:0000259" key="17">
    <source>
        <dbReference type="PROSITE" id="PS51194"/>
    </source>
</evidence>
<gene>
    <name evidence="18" type="ORF">CTheo_681</name>
</gene>
<feature type="region of interest" description="Disordered" evidence="15">
    <location>
        <begin position="843"/>
        <end position="883"/>
    </location>
</feature>
<evidence type="ECO:0000259" key="16">
    <source>
        <dbReference type="PROSITE" id="PS51192"/>
    </source>
</evidence>
<dbReference type="EC" id="5.6.2.4" evidence="13"/>
<dbReference type="PANTHER" id="PTHR11274">
    <property type="entry name" value="RAD25/XP-B DNA REPAIR HELICASE"/>
    <property type="match status" value="1"/>
</dbReference>
<dbReference type="OrthoDB" id="10262986at2759"/>
<dbReference type="NCBIfam" id="TIGR00603">
    <property type="entry name" value="rad25"/>
    <property type="match status" value="1"/>
</dbReference>
<evidence type="ECO:0000256" key="11">
    <source>
        <dbReference type="ARBA" id="ARBA00023242"/>
    </source>
</evidence>
<keyword evidence="6" id="KW-0347">Helicase</keyword>
<evidence type="ECO:0000256" key="2">
    <source>
        <dbReference type="ARBA" id="ARBA00006637"/>
    </source>
</evidence>
<feature type="compositionally biased region" description="Basic and acidic residues" evidence="15">
    <location>
        <begin position="853"/>
        <end position="883"/>
    </location>
</feature>
<dbReference type="InterPro" id="IPR001650">
    <property type="entry name" value="Helicase_C-like"/>
</dbReference>
<comment type="subcellular location">
    <subcellularLocation>
        <location evidence="1">Nucleus</location>
    </subcellularLocation>
</comment>
<dbReference type="InterPro" id="IPR032438">
    <property type="entry name" value="ERCC3_RAD25_C"/>
</dbReference>
<dbReference type="SMART" id="SM00487">
    <property type="entry name" value="DEXDc"/>
    <property type="match status" value="1"/>
</dbReference>
<dbReference type="GO" id="GO:0043138">
    <property type="term" value="F:3'-5' DNA helicase activity"/>
    <property type="evidence" value="ECO:0007669"/>
    <property type="project" value="UniProtKB-EC"/>
</dbReference>
<dbReference type="FunFam" id="3.40.50.300:FF:000117">
    <property type="entry name" value="Putative DNA repair helicase rad25"/>
    <property type="match status" value="1"/>
</dbReference>
<comment type="similarity">
    <text evidence="2">Belongs to the helicase family. RAD25/XPB subfamily.</text>
</comment>
<evidence type="ECO:0000256" key="9">
    <source>
        <dbReference type="ARBA" id="ARBA00023204"/>
    </source>
</evidence>
<reference evidence="18 19" key="1">
    <citation type="journal article" date="2019" name="Fungal Biol. Biotechnol.">
        <title>Draft genome sequence of fastidious pathogen Ceratobasidium theobromae, which causes vascular-streak dieback in Theobroma cacao.</title>
        <authorList>
            <person name="Ali S.S."/>
            <person name="Asman A."/>
            <person name="Shao J."/>
            <person name="Firmansyah A.P."/>
            <person name="Susilo A.W."/>
            <person name="Rosmana A."/>
            <person name="McMahon P."/>
            <person name="Junaid M."/>
            <person name="Guest D."/>
            <person name="Kheng T.Y."/>
            <person name="Meinhardt L.W."/>
            <person name="Bailey B.A."/>
        </authorList>
    </citation>
    <scope>NUCLEOTIDE SEQUENCE [LARGE SCALE GENOMIC DNA]</scope>
    <source>
        <strain evidence="18 19">CT2</strain>
    </source>
</reference>
<sequence>MSRRPAPDGDGTPPRKKIRAESPPQDFQTEIFPAVEFLSDDEEEQAPSAPVPSFLSGQNGTRSRSNSGSAPANVIRLGALKRRLEDDKKSNPGAVARRKPDGLGYLFRNHDFSWAQLKPDHASRPLWISPEDNHIILEGFSPIAEQAQDFLVAISEPISRPAFIHEYKITMYSLYAAVSVGLETKDILEVLNRLSKVPVPDSVIRFIKDCTVHYGKVKLVLKHNKYYVESTHADILQNLLKDNTIRYARVVAPAPAESSNLSNAKALIAKPQVAPTPAKEGEASGSAAPAAGANGPDDNDLFTAVVGVDKEDDVDEDESVHSFQIEDSQVDEVKKRCTQLDYPVLEEYDFRNDHINANLDIDLKPMTVIRPYQEKSLSKMFGNGRARSGIIVLPCGAGKTLVGITAACTIKKSTLVLATSGVSVMQWRREFMQWSNITDKQISVFTADQKEKFAGESGIVVSTYSMIANTTNRSHESKKMMDFLTSREWGFILLDEVHVVPANMFRKVITTIKAHSKLGLTATLVREDDKISDLNYMIGPKLYEANWMDLAAKGHIANVQCAEVWCPMTPEFYHEYLREKSRKRMLLYCMNPRKFQSCQFLIKFHEARGDKIIVFSDNVYALEAYAKKLDKPFICGSTSQQERMRVLGYFQHSPKVNTIFLSKVGDTSIDLPEATCLIQISSHFGSRRQEAQRLGRILRAKRRNDEGFNAFFYSLVSKDTQEMYYSTKRQQFLVDQGYAFKVITHLAGMDEDPDLVYKSKAEQKELLGAVLLESEDKADLGDKMAKGDLDSVIRRGVPGGRGGRFGGGSGQGRFGGGNGAGPSVVRQAGSLGALSGAQQMAYMERNRGANKSLAREDKQKGHTSKLFEQRRKDLEKKRKEQKK</sequence>
<dbReference type="PROSITE" id="PS51192">
    <property type="entry name" value="HELICASE_ATP_BIND_1"/>
    <property type="match status" value="1"/>
</dbReference>
<evidence type="ECO:0000256" key="14">
    <source>
        <dbReference type="ARBA" id="ARBA00048988"/>
    </source>
</evidence>
<keyword evidence="19" id="KW-1185">Reference proteome</keyword>
<dbReference type="Pfam" id="PF16203">
    <property type="entry name" value="ERCC3_RAD25_C"/>
    <property type="match status" value="1"/>
</dbReference>
<dbReference type="GO" id="GO:0005675">
    <property type="term" value="C:transcription factor TFIIH holo complex"/>
    <property type="evidence" value="ECO:0007669"/>
    <property type="project" value="TreeGrafter"/>
</dbReference>
<keyword evidence="8" id="KW-0238">DNA-binding</keyword>
<keyword evidence="3" id="KW-0547">Nucleotide-binding</keyword>
<dbReference type="AlphaFoldDB" id="A0A5N5QXM6"/>
<dbReference type="Pfam" id="PF13625">
    <property type="entry name" value="Helicase_C_3"/>
    <property type="match status" value="1"/>
</dbReference>
<accession>A0A5N5QXM6</accession>
<organism evidence="18 19">
    <name type="scientific">Ceratobasidium theobromae</name>
    <dbReference type="NCBI Taxonomy" id="1582974"/>
    <lineage>
        <taxon>Eukaryota</taxon>
        <taxon>Fungi</taxon>
        <taxon>Dikarya</taxon>
        <taxon>Basidiomycota</taxon>
        <taxon>Agaricomycotina</taxon>
        <taxon>Agaricomycetes</taxon>
        <taxon>Cantharellales</taxon>
        <taxon>Ceratobasidiaceae</taxon>
        <taxon>Ceratobasidium</taxon>
    </lineage>
</organism>
<evidence type="ECO:0000256" key="8">
    <source>
        <dbReference type="ARBA" id="ARBA00023125"/>
    </source>
</evidence>
<keyword evidence="4" id="KW-0227">DNA damage</keyword>
<dbReference type="GO" id="GO:0000112">
    <property type="term" value="C:nucleotide-excision repair factor 3 complex"/>
    <property type="evidence" value="ECO:0007669"/>
    <property type="project" value="TreeGrafter"/>
</dbReference>
<keyword evidence="7" id="KW-0067">ATP-binding</keyword>
<name>A0A5N5QXM6_9AGAM</name>
<dbReference type="InterPro" id="IPR050615">
    <property type="entry name" value="ATP-dep_DNA_Helicase"/>
</dbReference>
<evidence type="ECO:0000313" key="18">
    <source>
        <dbReference type="EMBL" id="KAB5595917.1"/>
    </source>
</evidence>
<dbReference type="GO" id="GO:0005524">
    <property type="term" value="F:ATP binding"/>
    <property type="evidence" value="ECO:0007669"/>
    <property type="project" value="UniProtKB-KW"/>
</dbReference>
<comment type="caution">
    <text evidence="18">The sequence shown here is derived from an EMBL/GenBank/DDBJ whole genome shotgun (WGS) entry which is preliminary data.</text>
</comment>
<feature type="region of interest" description="Disordered" evidence="15">
    <location>
        <begin position="272"/>
        <end position="297"/>
    </location>
</feature>
<evidence type="ECO:0000256" key="7">
    <source>
        <dbReference type="ARBA" id="ARBA00022840"/>
    </source>
</evidence>
<feature type="domain" description="Helicase C-terminal" evidence="17">
    <location>
        <begin position="596"/>
        <end position="754"/>
    </location>
</feature>
<dbReference type="InterPro" id="IPR001161">
    <property type="entry name" value="XPB/Ssl2"/>
</dbReference>
<evidence type="ECO:0000256" key="4">
    <source>
        <dbReference type="ARBA" id="ARBA00022763"/>
    </source>
</evidence>
<dbReference type="GO" id="GO:0097550">
    <property type="term" value="C:transcription preinitiation complex"/>
    <property type="evidence" value="ECO:0007669"/>
    <property type="project" value="TreeGrafter"/>
</dbReference>
<keyword evidence="9" id="KW-0234">DNA repair</keyword>
<dbReference type="GO" id="GO:0003677">
    <property type="term" value="F:DNA binding"/>
    <property type="evidence" value="ECO:0007669"/>
    <property type="project" value="UniProtKB-KW"/>
</dbReference>
<dbReference type="Proteomes" id="UP000383932">
    <property type="component" value="Unassembled WGS sequence"/>
</dbReference>
<dbReference type="GO" id="GO:0016787">
    <property type="term" value="F:hydrolase activity"/>
    <property type="evidence" value="ECO:0007669"/>
    <property type="project" value="UniProtKB-KW"/>
</dbReference>
<dbReference type="InterPro" id="IPR006935">
    <property type="entry name" value="Helicase/UvrB_N"/>
</dbReference>
<dbReference type="PROSITE" id="PS51194">
    <property type="entry name" value="HELICASE_CTER"/>
    <property type="match status" value="1"/>
</dbReference>
<dbReference type="SUPFAM" id="SSF52540">
    <property type="entry name" value="P-loop containing nucleoside triphosphate hydrolases"/>
    <property type="match status" value="2"/>
</dbReference>
<dbReference type="PRINTS" id="PR00851">
    <property type="entry name" value="XRODRMPGMNTB"/>
</dbReference>
<protein>
    <recommendedName>
        <fullName evidence="13">DNA 3'-5' helicase</fullName>
        <ecNumber evidence="13">5.6.2.4</ecNumber>
    </recommendedName>
</protein>
<evidence type="ECO:0000256" key="13">
    <source>
        <dbReference type="ARBA" id="ARBA00034808"/>
    </source>
</evidence>
<dbReference type="InterPro" id="IPR032830">
    <property type="entry name" value="XPB/Ssl2_N"/>
</dbReference>
<dbReference type="CDD" id="cd18029">
    <property type="entry name" value="DEXHc_XPB"/>
    <property type="match status" value="1"/>
</dbReference>
<evidence type="ECO:0000256" key="15">
    <source>
        <dbReference type="SAM" id="MobiDB-lite"/>
    </source>
</evidence>
<evidence type="ECO:0000313" key="19">
    <source>
        <dbReference type="Proteomes" id="UP000383932"/>
    </source>
</evidence>
<feature type="region of interest" description="Disordered" evidence="15">
    <location>
        <begin position="792"/>
        <end position="823"/>
    </location>
</feature>
<dbReference type="InterPro" id="IPR014001">
    <property type="entry name" value="Helicase_ATP-bd"/>
</dbReference>
<feature type="compositionally biased region" description="Polar residues" evidence="15">
    <location>
        <begin position="55"/>
        <end position="70"/>
    </location>
</feature>
<feature type="compositionally biased region" description="Gly residues" evidence="15">
    <location>
        <begin position="797"/>
        <end position="820"/>
    </location>
</feature>
<keyword evidence="11" id="KW-0539">Nucleus</keyword>
<dbReference type="EMBL" id="SSOP01000005">
    <property type="protein sequence ID" value="KAB5595917.1"/>
    <property type="molecule type" value="Genomic_DNA"/>
</dbReference>
<dbReference type="GO" id="GO:0006367">
    <property type="term" value="P:transcription initiation at RNA polymerase II promoter"/>
    <property type="evidence" value="ECO:0007669"/>
    <property type="project" value="InterPro"/>
</dbReference>
<dbReference type="FunFam" id="3.40.50.300:FF:000077">
    <property type="entry name" value="Probable DNA repair helicase RAD25"/>
    <property type="match status" value="1"/>
</dbReference>
<dbReference type="PANTHER" id="PTHR11274:SF0">
    <property type="entry name" value="GENERAL TRANSCRIPTION AND DNA REPAIR FACTOR IIH HELICASE SUBUNIT XPB"/>
    <property type="match status" value="1"/>
</dbReference>
<evidence type="ECO:0000256" key="10">
    <source>
        <dbReference type="ARBA" id="ARBA00023235"/>
    </source>
</evidence>
<evidence type="ECO:0000256" key="3">
    <source>
        <dbReference type="ARBA" id="ARBA00022741"/>
    </source>
</evidence>
<evidence type="ECO:0000256" key="12">
    <source>
        <dbReference type="ARBA" id="ARBA00034617"/>
    </source>
</evidence>
<keyword evidence="10" id="KW-0413">Isomerase</keyword>
<dbReference type="Gene3D" id="3.40.50.300">
    <property type="entry name" value="P-loop containing nucleotide triphosphate hydrolases"/>
    <property type="match status" value="2"/>
</dbReference>
<feature type="compositionally biased region" description="Low complexity" evidence="15">
    <location>
        <begin position="283"/>
        <end position="296"/>
    </location>
</feature>
<dbReference type="CDD" id="cd18789">
    <property type="entry name" value="SF2_C_XPB"/>
    <property type="match status" value="1"/>
</dbReference>
<proteinExistence type="inferred from homology"/>
<feature type="domain" description="Helicase ATP-binding" evidence="16">
    <location>
        <begin position="380"/>
        <end position="542"/>
    </location>
</feature>
<comment type="catalytic activity">
    <reaction evidence="12">
        <text>Couples ATP hydrolysis with the unwinding of duplex DNA by translocating in the 3'-5' direction.</text>
        <dbReference type="EC" id="5.6.2.4"/>
    </reaction>
</comment>